<evidence type="ECO:0000259" key="2">
    <source>
        <dbReference type="PROSITE" id="PS50024"/>
    </source>
</evidence>
<dbReference type="Proteomes" id="UP001497497">
    <property type="component" value="Unassembled WGS sequence"/>
</dbReference>
<dbReference type="EMBL" id="CAXITT010005417">
    <property type="protein sequence ID" value="CAL1549146.1"/>
    <property type="molecule type" value="Genomic_DNA"/>
</dbReference>
<proteinExistence type="predicted"/>
<dbReference type="Gene3D" id="3.30.70.960">
    <property type="entry name" value="SEA domain"/>
    <property type="match status" value="1"/>
</dbReference>
<dbReference type="InterPro" id="IPR036364">
    <property type="entry name" value="SEA_dom_sf"/>
</dbReference>
<name>A0AAV2ISA6_LYMST</name>
<feature type="compositionally biased region" description="Polar residues" evidence="1">
    <location>
        <begin position="253"/>
        <end position="262"/>
    </location>
</feature>
<reference evidence="3 4" key="1">
    <citation type="submission" date="2024-04" db="EMBL/GenBank/DDBJ databases">
        <authorList>
            <consortium name="Genoscope - CEA"/>
            <person name="William W."/>
        </authorList>
    </citation>
    <scope>NUCLEOTIDE SEQUENCE [LARGE SCALE GENOMIC DNA]</scope>
</reference>
<feature type="compositionally biased region" description="Low complexity" evidence="1">
    <location>
        <begin position="263"/>
        <end position="279"/>
    </location>
</feature>
<accession>A0AAV2ISA6</accession>
<evidence type="ECO:0000313" key="3">
    <source>
        <dbReference type="EMBL" id="CAL1549146.1"/>
    </source>
</evidence>
<dbReference type="SUPFAM" id="SSF82671">
    <property type="entry name" value="SEA domain"/>
    <property type="match status" value="1"/>
</dbReference>
<evidence type="ECO:0000256" key="1">
    <source>
        <dbReference type="SAM" id="MobiDB-lite"/>
    </source>
</evidence>
<feature type="domain" description="SEA" evidence="2">
    <location>
        <begin position="103"/>
        <end position="209"/>
    </location>
</feature>
<protein>
    <recommendedName>
        <fullName evidence="2">SEA domain-containing protein</fullName>
    </recommendedName>
</protein>
<feature type="non-terminal residue" evidence="3">
    <location>
        <position position="294"/>
    </location>
</feature>
<comment type="caution">
    <text evidence="3">The sequence shown here is derived from an EMBL/GenBank/DDBJ whole genome shotgun (WGS) entry which is preliminary data.</text>
</comment>
<dbReference type="InterPro" id="IPR000082">
    <property type="entry name" value="SEA_dom"/>
</dbReference>
<organism evidence="3 4">
    <name type="scientific">Lymnaea stagnalis</name>
    <name type="common">Great pond snail</name>
    <name type="synonym">Helix stagnalis</name>
    <dbReference type="NCBI Taxonomy" id="6523"/>
    <lineage>
        <taxon>Eukaryota</taxon>
        <taxon>Metazoa</taxon>
        <taxon>Spiralia</taxon>
        <taxon>Lophotrochozoa</taxon>
        <taxon>Mollusca</taxon>
        <taxon>Gastropoda</taxon>
        <taxon>Heterobranchia</taxon>
        <taxon>Euthyneura</taxon>
        <taxon>Panpulmonata</taxon>
        <taxon>Hygrophila</taxon>
        <taxon>Lymnaeoidea</taxon>
        <taxon>Lymnaeidae</taxon>
        <taxon>Lymnaea</taxon>
    </lineage>
</organism>
<feature type="compositionally biased region" description="Polar residues" evidence="1">
    <location>
        <begin position="280"/>
        <end position="294"/>
    </location>
</feature>
<sequence length="294" mass="32028">MNLASTTAIPENVTHGSTTTFYVNTTDLINNTTAIVTDYMTGNGTGATIAYFNNFTEFNSTHFEGNTTVTTNSSPLSMMTTVQTMVPTTVLTIVTTMTVPARDLKIFSIQLRITSLAWQGDYMNNVSGAYSELKENITSWLNGSFTNLTSYEGSEIISFSQGSVVANIQSRFYDPGVTEQQVLDALRGARDFPFWIVDKTNLTVQEFEQFTSVSSTIHTTPTILSDTTTHVTTEGSTGTQSVTTTSTMISHENSTDMTSSVGNVNFTHVPTTPPHNVTFDTSLSHENVTTSMNL</sequence>
<evidence type="ECO:0000313" key="4">
    <source>
        <dbReference type="Proteomes" id="UP001497497"/>
    </source>
</evidence>
<feature type="region of interest" description="Disordered" evidence="1">
    <location>
        <begin position="253"/>
        <end position="294"/>
    </location>
</feature>
<dbReference type="AlphaFoldDB" id="A0AAV2ISA6"/>
<dbReference type="Pfam" id="PF01390">
    <property type="entry name" value="SEA"/>
    <property type="match status" value="1"/>
</dbReference>
<keyword evidence="4" id="KW-1185">Reference proteome</keyword>
<gene>
    <name evidence="3" type="ORF">GSLYS_00022463001</name>
</gene>
<dbReference type="PROSITE" id="PS50024">
    <property type="entry name" value="SEA"/>
    <property type="match status" value="1"/>
</dbReference>